<dbReference type="RefSeq" id="WP_345346954.1">
    <property type="nucleotide sequence ID" value="NZ_BAABHJ010000001.1"/>
</dbReference>
<evidence type="ECO:0000256" key="1">
    <source>
        <dbReference type="SAM" id="Phobius"/>
    </source>
</evidence>
<protein>
    <submittedName>
        <fullName evidence="2">Uncharacterized protein</fullName>
    </submittedName>
</protein>
<feature type="transmembrane region" description="Helical" evidence="1">
    <location>
        <begin position="20"/>
        <end position="45"/>
    </location>
</feature>
<proteinExistence type="predicted"/>
<dbReference type="EMBL" id="BAABHJ010000001">
    <property type="protein sequence ID" value="GAA4601340.1"/>
    <property type="molecule type" value="Genomic_DNA"/>
</dbReference>
<name>A0ABP8TCL4_9ACTN</name>
<accession>A0ABP8TCL4</accession>
<evidence type="ECO:0000313" key="2">
    <source>
        <dbReference type="EMBL" id="GAA4601340.1"/>
    </source>
</evidence>
<comment type="caution">
    <text evidence="2">The sequence shown here is derived from an EMBL/GenBank/DDBJ whole genome shotgun (WGS) entry which is preliminary data.</text>
</comment>
<reference evidence="3" key="1">
    <citation type="journal article" date="2019" name="Int. J. Syst. Evol. Microbiol.">
        <title>The Global Catalogue of Microorganisms (GCM) 10K type strain sequencing project: providing services to taxonomists for standard genome sequencing and annotation.</title>
        <authorList>
            <consortium name="The Broad Institute Genomics Platform"/>
            <consortium name="The Broad Institute Genome Sequencing Center for Infectious Disease"/>
            <person name="Wu L."/>
            <person name="Ma J."/>
        </authorList>
    </citation>
    <scope>NUCLEOTIDE SEQUENCE [LARGE SCALE GENOMIC DNA]</scope>
    <source>
        <strain evidence="3">JCM 17938</strain>
    </source>
</reference>
<dbReference type="Proteomes" id="UP001500212">
    <property type="component" value="Unassembled WGS sequence"/>
</dbReference>
<evidence type="ECO:0000313" key="3">
    <source>
        <dbReference type="Proteomes" id="UP001500212"/>
    </source>
</evidence>
<gene>
    <name evidence="2" type="ORF">GCM10023195_03280</name>
</gene>
<keyword evidence="1" id="KW-0472">Membrane</keyword>
<keyword evidence="1" id="KW-1133">Transmembrane helix</keyword>
<organism evidence="2 3">
    <name type="scientific">Actinoallomurus liliacearum</name>
    <dbReference type="NCBI Taxonomy" id="1080073"/>
    <lineage>
        <taxon>Bacteria</taxon>
        <taxon>Bacillati</taxon>
        <taxon>Actinomycetota</taxon>
        <taxon>Actinomycetes</taxon>
        <taxon>Streptosporangiales</taxon>
        <taxon>Thermomonosporaceae</taxon>
        <taxon>Actinoallomurus</taxon>
    </lineage>
</organism>
<keyword evidence="3" id="KW-1185">Reference proteome</keyword>
<sequence length="53" mass="6138">MYSYCDRWGNCYTQTMPHGALQWGLTIGIGIPVVLFIAWVAWGLIKDFRRKGF</sequence>
<keyword evidence="1" id="KW-0812">Transmembrane</keyword>